<dbReference type="GO" id="GO:0005886">
    <property type="term" value="C:plasma membrane"/>
    <property type="evidence" value="ECO:0007669"/>
    <property type="project" value="UniProtKB-SubCell"/>
</dbReference>
<evidence type="ECO:0000256" key="6">
    <source>
        <dbReference type="ARBA" id="ARBA00049183"/>
    </source>
</evidence>
<dbReference type="PATRIC" id="fig|1566026.4.peg.3276"/>
<dbReference type="InterPro" id="IPR007507">
    <property type="entry name" value="Glycos_transf_N"/>
</dbReference>
<comment type="catalytic activity">
    <reaction evidence="6 8">
        <text>lipid IVA (E. coli) + CMP-3-deoxy-beta-D-manno-octulosonate = alpha-Kdo-(2-&gt;6)-lipid IVA (E. coli) + CMP + H(+)</text>
        <dbReference type="Rhea" id="RHEA:28066"/>
        <dbReference type="ChEBI" id="CHEBI:15378"/>
        <dbReference type="ChEBI" id="CHEBI:58603"/>
        <dbReference type="ChEBI" id="CHEBI:60364"/>
        <dbReference type="ChEBI" id="CHEBI:60377"/>
        <dbReference type="ChEBI" id="CHEBI:85987"/>
        <dbReference type="EC" id="2.4.99.12"/>
    </reaction>
</comment>
<reference evidence="11" key="1">
    <citation type="submission" date="2014-11" db="EMBL/GenBank/DDBJ databases">
        <title>Genome sequencing of Roseivirga sp. D-25.</title>
        <authorList>
            <person name="Selvaratnam C."/>
            <person name="Thevarajoo S."/>
            <person name="Goh K.M."/>
            <person name="Eee R."/>
            <person name="Chan K.-G."/>
            <person name="Chong C.S."/>
        </authorList>
    </citation>
    <scope>NUCLEOTIDE SEQUENCE [LARGE SCALE GENOMIC DNA]</scope>
    <source>
        <strain evidence="11">D-25</strain>
    </source>
</reference>
<dbReference type="SUPFAM" id="SSF53756">
    <property type="entry name" value="UDP-Glycosyltransferase/glycogen phosphorylase"/>
    <property type="match status" value="1"/>
</dbReference>
<dbReference type="GO" id="GO:0043842">
    <property type="term" value="F:Kdo transferase activity"/>
    <property type="evidence" value="ECO:0007669"/>
    <property type="project" value="UniProtKB-EC"/>
</dbReference>
<evidence type="ECO:0000313" key="11">
    <source>
        <dbReference type="Proteomes" id="UP000036908"/>
    </source>
</evidence>
<evidence type="ECO:0000256" key="5">
    <source>
        <dbReference type="ARBA" id="ARBA00031445"/>
    </source>
</evidence>
<comment type="subcellular location">
    <subcellularLocation>
        <location evidence="8">Cell membrane</location>
    </subcellularLocation>
</comment>
<accession>A0A0L8ALI9</accession>
<keyword evidence="8" id="KW-1003">Cell membrane</keyword>
<keyword evidence="11" id="KW-1185">Reference proteome</keyword>
<feature type="active site" description="Proton acceptor" evidence="7">
    <location>
        <position position="62"/>
    </location>
</feature>
<dbReference type="EMBL" id="JSVA01000008">
    <property type="protein sequence ID" value="KOF03116.1"/>
    <property type="molecule type" value="Genomic_DNA"/>
</dbReference>
<dbReference type="Proteomes" id="UP000036908">
    <property type="component" value="Unassembled WGS sequence"/>
</dbReference>
<sequence>MAIILYNLSVRFYRLVIGLVAPFNEKAKKFVSGRVGIFDRLAKDFSDIKKPVIWFHCASLGEFEQGRPVIEAFRNSKPNNKILITFFSPSGYELRKNYTEADFVYYLPIDTKKNAKRFLDIVNPALVIFVKYEFWYHYLKQTNERNIPLYCISALFNEKQRFFKPNGGFFRKTLNLFDHIFVQNEKSEKLLQQINIKQVSVAGDTRFDRVVDTVSNPKHFPLVAQFSKNALTMVIGSCWPADMAFLFPIINHSKNIKFIIAPHDVSENSIKQLEKGLKLPHCRITEATPENIDQSRIIIINTIGMLSSLYQYGQFSYIGGAFGDGLHNILEAVTFGLPVIFGNNNLEKFPESLALIEKGGAFSFTQQSEIEEHFAKLSTDTNFRNKASEQCKAYIQENTGATAKIMDSLTQWNK</sequence>
<dbReference type="GO" id="GO:0009244">
    <property type="term" value="P:lipopolysaccharide core region biosynthetic process"/>
    <property type="evidence" value="ECO:0007669"/>
    <property type="project" value="UniProtKB-UniRule"/>
</dbReference>
<feature type="domain" description="3-deoxy-D-manno-octulosonic-acid transferase N-terminal" evidence="9">
    <location>
        <begin position="47"/>
        <end position="208"/>
    </location>
</feature>
<dbReference type="AlphaFoldDB" id="A0A0L8ALI9"/>
<evidence type="ECO:0000256" key="7">
    <source>
        <dbReference type="PIRSR" id="PIRSR639901-1"/>
    </source>
</evidence>
<dbReference type="RefSeq" id="WP_053223037.1">
    <property type="nucleotide sequence ID" value="NZ_JSVA01000008.1"/>
</dbReference>
<dbReference type="EC" id="2.4.99.12" evidence="2 8"/>
<dbReference type="InterPro" id="IPR039901">
    <property type="entry name" value="Kdotransferase"/>
</dbReference>
<dbReference type="GO" id="GO:0009245">
    <property type="term" value="P:lipid A biosynthetic process"/>
    <property type="evidence" value="ECO:0007669"/>
    <property type="project" value="TreeGrafter"/>
</dbReference>
<dbReference type="Gene3D" id="3.40.50.2000">
    <property type="entry name" value="Glycogen Phosphorylase B"/>
    <property type="match status" value="1"/>
</dbReference>
<comment type="pathway">
    <text evidence="1 8">Bacterial outer membrane biogenesis; LPS core biosynthesis.</text>
</comment>
<dbReference type="Gene3D" id="3.40.50.11720">
    <property type="entry name" value="3-Deoxy-D-manno-octulosonic-acid transferase, N-terminal domain"/>
    <property type="match status" value="1"/>
</dbReference>
<organism evidence="10 11">
    <name type="scientific">Roseivirga seohaensis subsp. aquiponti</name>
    <dbReference type="NCBI Taxonomy" id="1566026"/>
    <lineage>
        <taxon>Bacteria</taxon>
        <taxon>Pseudomonadati</taxon>
        <taxon>Bacteroidota</taxon>
        <taxon>Cytophagia</taxon>
        <taxon>Cytophagales</taxon>
        <taxon>Roseivirgaceae</taxon>
        <taxon>Roseivirga</taxon>
    </lineage>
</organism>
<keyword evidence="8" id="KW-0448">Lipopolysaccharide biosynthesis</keyword>
<keyword evidence="4 8" id="KW-0808">Transferase</keyword>
<evidence type="ECO:0000313" key="10">
    <source>
        <dbReference type="EMBL" id="KOF03116.1"/>
    </source>
</evidence>
<dbReference type="PANTHER" id="PTHR42755:SF1">
    <property type="entry name" value="3-DEOXY-D-MANNO-OCTULOSONIC ACID TRANSFERASE, MITOCHONDRIAL-RELATED"/>
    <property type="match status" value="1"/>
</dbReference>
<dbReference type="Pfam" id="PF04413">
    <property type="entry name" value="Glycos_transf_N"/>
    <property type="match status" value="1"/>
</dbReference>
<dbReference type="InterPro" id="IPR038107">
    <property type="entry name" value="Glycos_transf_N_sf"/>
</dbReference>
<comment type="caution">
    <text evidence="10">The sequence shown here is derived from an EMBL/GenBank/DDBJ whole genome shotgun (WGS) entry which is preliminary data.</text>
</comment>
<evidence type="ECO:0000256" key="2">
    <source>
        <dbReference type="ARBA" id="ARBA00012621"/>
    </source>
</evidence>
<comment type="similarity">
    <text evidence="8">Belongs to the glycosyltransferase group 1 family.</text>
</comment>
<name>A0A0L8ALI9_9BACT</name>
<dbReference type="UniPathway" id="UPA00958"/>
<evidence type="ECO:0000256" key="3">
    <source>
        <dbReference type="ARBA" id="ARBA00019077"/>
    </source>
</evidence>
<gene>
    <name evidence="10" type="ORF">OB69_07225</name>
</gene>
<protein>
    <recommendedName>
        <fullName evidence="3 8">3-deoxy-D-manno-octulosonic acid transferase</fullName>
        <shortName evidence="8">Kdo transferase</shortName>
        <ecNumber evidence="2 8">2.4.99.12</ecNumber>
    </recommendedName>
    <alternativeName>
        <fullName evidence="5 8">Lipid IV(A) 3-deoxy-D-manno-octulosonic acid transferase</fullName>
    </alternativeName>
</protein>
<evidence type="ECO:0000259" key="9">
    <source>
        <dbReference type="Pfam" id="PF04413"/>
    </source>
</evidence>
<comment type="function">
    <text evidence="8">Involved in lipopolysaccharide (LPS) biosynthesis. Catalyzes the transfer of 3-deoxy-D-manno-octulosonate (Kdo) residue(s) from CMP-Kdo to lipid IV(A), the tetraacyldisaccharide-1,4'-bisphosphate precursor of lipid A.</text>
</comment>
<evidence type="ECO:0000256" key="1">
    <source>
        <dbReference type="ARBA" id="ARBA00004713"/>
    </source>
</evidence>
<proteinExistence type="inferred from homology"/>
<evidence type="ECO:0000256" key="4">
    <source>
        <dbReference type="ARBA" id="ARBA00022679"/>
    </source>
</evidence>
<dbReference type="OrthoDB" id="9789797at2"/>
<keyword evidence="8" id="KW-0472">Membrane</keyword>
<dbReference type="PANTHER" id="PTHR42755">
    <property type="entry name" value="3-DEOXY-MANNO-OCTULOSONATE CYTIDYLYLTRANSFERASE"/>
    <property type="match status" value="1"/>
</dbReference>
<evidence type="ECO:0000256" key="8">
    <source>
        <dbReference type="RuleBase" id="RU365103"/>
    </source>
</evidence>